<dbReference type="InterPro" id="IPR008927">
    <property type="entry name" value="6-PGluconate_DH-like_C_sf"/>
</dbReference>
<dbReference type="GO" id="GO:0051287">
    <property type="term" value="F:NAD binding"/>
    <property type="evidence" value="ECO:0007669"/>
    <property type="project" value="InterPro"/>
</dbReference>
<evidence type="ECO:0000256" key="10">
    <source>
        <dbReference type="PIRSR" id="PIRSR500134-3"/>
    </source>
</evidence>
<evidence type="ECO:0000256" key="5">
    <source>
        <dbReference type="ARBA" id="ARBA00023027"/>
    </source>
</evidence>
<keyword evidence="4 7" id="KW-0560">Oxidoreductase</keyword>
<comment type="pathway">
    <text evidence="1">Nucleotide-sugar biosynthesis; UDP-alpha-D-glucuronate biosynthesis; UDP-alpha-D-glucuronate from UDP-alpha-D-glucose: step 1/1.</text>
</comment>
<dbReference type="AlphaFoldDB" id="A0A2A6E346"/>
<dbReference type="SUPFAM" id="SSF51735">
    <property type="entry name" value="NAD(P)-binding Rossmann-fold domains"/>
    <property type="match status" value="1"/>
</dbReference>
<dbReference type="PIRSF" id="PIRSF500134">
    <property type="entry name" value="UDPglc_DH_bac"/>
    <property type="match status" value="1"/>
</dbReference>
<organism evidence="12 13">
    <name type="scientific">Candidatus Reconcilbacillus cellulovorans</name>
    <dbReference type="NCBI Taxonomy" id="1906605"/>
    <lineage>
        <taxon>Bacteria</taxon>
        <taxon>Bacillati</taxon>
        <taxon>Bacillota</taxon>
        <taxon>Bacilli</taxon>
        <taxon>Bacillales</taxon>
        <taxon>Paenibacillaceae</taxon>
        <taxon>Candidatus Reconcilbacillus</taxon>
    </lineage>
</organism>
<comment type="catalytic activity">
    <reaction evidence="6 7">
        <text>UDP-alpha-D-glucose + 2 NAD(+) + H2O = UDP-alpha-D-glucuronate + 2 NADH + 3 H(+)</text>
        <dbReference type="Rhea" id="RHEA:23596"/>
        <dbReference type="ChEBI" id="CHEBI:15377"/>
        <dbReference type="ChEBI" id="CHEBI:15378"/>
        <dbReference type="ChEBI" id="CHEBI:57540"/>
        <dbReference type="ChEBI" id="CHEBI:57945"/>
        <dbReference type="ChEBI" id="CHEBI:58052"/>
        <dbReference type="ChEBI" id="CHEBI:58885"/>
        <dbReference type="EC" id="1.1.1.22"/>
    </reaction>
</comment>
<accession>A0A2A6E346</accession>
<feature type="binding site" evidence="10">
    <location>
        <position position="126"/>
    </location>
    <ligand>
        <name>NAD(+)</name>
        <dbReference type="ChEBI" id="CHEBI:57540"/>
    </ligand>
</feature>
<evidence type="ECO:0000313" key="12">
    <source>
        <dbReference type="EMBL" id="PDO11738.1"/>
    </source>
</evidence>
<dbReference type="NCBIfam" id="TIGR03026">
    <property type="entry name" value="NDP-sugDHase"/>
    <property type="match status" value="1"/>
</dbReference>
<gene>
    <name evidence="12" type="ORF">BLM47_01155</name>
</gene>
<feature type="domain" description="UDP-glucose/GDP-mannose dehydrogenase C-terminal" evidence="11">
    <location>
        <begin position="318"/>
        <end position="419"/>
    </location>
</feature>
<feature type="binding site" evidence="10">
    <location>
        <position position="91"/>
    </location>
    <ligand>
        <name>NAD(+)</name>
        <dbReference type="ChEBI" id="CHEBI:57540"/>
    </ligand>
</feature>
<feature type="binding site" evidence="10">
    <location>
        <position position="35"/>
    </location>
    <ligand>
        <name>NAD(+)</name>
        <dbReference type="ChEBI" id="CHEBI:57540"/>
    </ligand>
</feature>
<keyword evidence="5 7" id="KW-0520">NAD</keyword>
<dbReference type="GO" id="GO:0006065">
    <property type="term" value="P:UDP-glucuronate biosynthetic process"/>
    <property type="evidence" value="ECO:0007669"/>
    <property type="project" value="UniProtKB-UniPathway"/>
</dbReference>
<dbReference type="SUPFAM" id="SSF52413">
    <property type="entry name" value="UDP-glucose/GDP-mannose dehydrogenase C-terminal domain"/>
    <property type="match status" value="1"/>
</dbReference>
<evidence type="ECO:0000259" key="11">
    <source>
        <dbReference type="SMART" id="SM00984"/>
    </source>
</evidence>
<evidence type="ECO:0000256" key="3">
    <source>
        <dbReference type="ARBA" id="ARBA00012954"/>
    </source>
</evidence>
<name>A0A2A6E346_9BACL</name>
<dbReference type="Pfam" id="PF03720">
    <property type="entry name" value="UDPG_MGDP_dh_C"/>
    <property type="match status" value="1"/>
</dbReference>
<comment type="caution">
    <text evidence="12">The sequence shown here is derived from an EMBL/GenBank/DDBJ whole genome shotgun (WGS) entry which is preliminary data.</text>
</comment>
<dbReference type="InterPro" id="IPR014027">
    <property type="entry name" value="UDP-Glc/GDP-Man_DH_C"/>
</dbReference>
<feature type="active site" description="Nucleophile" evidence="8">
    <location>
        <position position="265"/>
    </location>
</feature>
<feature type="binding site" evidence="9">
    <location>
        <position position="209"/>
    </location>
    <ligand>
        <name>substrate</name>
    </ligand>
</feature>
<dbReference type="InterPro" id="IPR036291">
    <property type="entry name" value="NAD(P)-bd_dom_sf"/>
</dbReference>
<sequence length="450" mass="48322">MNGRRERVAVFGAGRVGLVTAACLAEVGHTVVCIDRDTDKIDRLRGGETPIYEPGLEPLIRRNEQAGRLAFTVEAREAVGRSDVVIVAVGTPPLATGDVDLAQVWEVADCLAESIDAPKWIAVKSTVPVGTCRKLEERLRASVGPDVPVYVVSNPEFLREGSAIDDTFGADRVVVGCAEPEAGERIRQLYEPFGVPVFLTDRESAELIKYAANAFLAMKISFINEIANICEKVGADVESVAKGIGMDRRIGPHFLRAGIGYGGSCFPKDTTAQLRFAENVDYEFRILRAVVEVNRLQRLRFVDKIETALGGVARKRIALLGLTFKPDTDDLRDSPALDIANELVRRGASVCAFDPVAYRSAAALVPGAETTGDLKRALAGADAVVVATEWEVVRALDLAAARSLVRTPIIIDGRNVWEPRSVAAAGWRYVSVGRPEAGAASAVEGRTSGG</sequence>
<evidence type="ECO:0000256" key="1">
    <source>
        <dbReference type="ARBA" id="ARBA00004701"/>
    </source>
</evidence>
<feature type="binding site" evidence="9">
    <location>
        <position position="325"/>
    </location>
    <ligand>
        <name>substrate</name>
    </ligand>
</feature>
<dbReference type="GO" id="GO:0003979">
    <property type="term" value="F:UDP-glucose 6-dehydrogenase activity"/>
    <property type="evidence" value="ECO:0007669"/>
    <property type="project" value="UniProtKB-EC"/>
</dbReference>
<feature type="binding site" evidence="10">
    <location>
        <position position="332"/>
    </location>
    <ligand>
        <name>NAD(+)</name>
        <dbReference type="ChEBI" id="CHEBI:57540"/>
    </ligand>
</feature>
<dbReference type="InterPro" id="IPR036220">
    <property type="entry name" value="UDP-Glc/GDP-Man_DH_C_sf"/>
</dbReference>
<evidence type="ECO:0000313" key="13">
    <source>
        <dbReference type="Proteomes" id="UP000243688"/>
    </source>
</evidence>
<dbReference type="PANTHER" id="PTHR43750:SF3">
    <property type="entry name" value="UDP-GLUCOSE 6-DEHYDROGENASE TUAD"/>
    <property type="match status" value="1"/>
</dbReference>
<dbReference type="Gene3D" id="1.20.5.100">
    <property type="entry name" value="Cytochrome c1, transmembrane anchor, C-terminal"/>
    <property type="match status" value="1"/>
</dbReference>
<proteinExistence type="inferred from homology"/>
<feature type="binding site" evidence="10">
    <location>
        <position position="40"/>
    </location>
    <ligand>
        <name>NAD(+)</name>
        <dbReference type="ChEBI" id="CHEBI:57540"/>
    </ligand>
</feature>
<dbReference type="SUPFAM" id="SSF48179">
    <property type="entry name" value="6-phosphogluconate dehydrogenase C-terminal domain-like"/>
    <property type="match status" value="1"/>
</dbReference>
<dbReference type="InterPro" id="IPR014026">
    <property type="entry name" value="UDP-Glc/GDP-Man_DH_dimer"/>
</dbReference>
<protein>
    <recommendedName>
        <fullName evidence="3 7">UDP-glucose 6-dehydrogenase</fullName>
        <ecNumber evidence="3 7">1.1.1.22</ecNumber>
    </recommendedName>
</protein>
<dbReference type="EC" id="1.1.1.22" evidence="3 7"/>
<feature type="binding site" evidence="9">
    <location>
        <position position="262"/>
    </location>
    <ligand>
        <name>substrate</name>
    </ligand>
</feature>
<dbReference type="Pfam" id="PF03721">
    <property type="entry name" value="UDPG_MGDP_dh_N"/>
    <property type="match status" value="1"/>
</dbReference>
<evidence type="ECO:0000256" key="8">
    <source>
        <dbReference type="PIRSR" id="PIRSR500134-1"/>
    </source>
</evidence>
<evidence type="ECO:0000256" key="7">
    <source>
        <dbReference type="PIRNR" id="PIRNR000124"/>
    </source>
</evidence>
<evidence type="ECO:0000256" key="4">
    <source>
        <dbReference type="ARBA" id="ARBA00023002"/>
    </source>
</evidence>
<dbReference type="SMART" id="SM00984">
    <property type="entry name" value="UDPG_MGDP_dh_C"/>
    <property type="match status" value="1"/>
</dbReference>
<dbReference type="PIRSF" id="PIRSF000124">
    <property type="entry name" value="UDPglc_GDPman_dh"/>
    <property type="match status" value="1"/>
</dbReference>
<dbReference type="Proteomes" id="UP000243688">
    <property type="component" value="Unassembled WGS sequence"/>
</dbReference>
<feature type="binding site" evidence="10">
    <location>
        <position position="160"/>
    </location>
    <ligand>
        <name>NAD(+)</name>
        <dbReference type="ChEBI" id="CHEBI:57540"/>
    </ligand>
</feature>
<dbReference type="InterPro" id="IPR028357">
    <property type="entry name" value="UDPglc_DH_bac"/>
</dbReference>
<evidence type="ECO:0000256" key="2">
    <source>
        <dbReference type="ARBA" id="ARBA00006601"/>
    </source>
</evidence>
<dbReference type="EMBL" id="MOXJ01000001">
    <property type="protein sequence ID" value="PDO11738.1"/>
    <property type="molecule type" value="Genomic_DNA"/>
</dbReference>
<comment type="similarity">
    <text evidence="2 7">Belongs to the UDP-glucose/GDP-mannose dehydrogenase family.</text>
</comment>
<dbReference type="InterPro" id="IPR001732">
    <property type="entry name" value="UDP-Glc/GDP-Man_DH_N"/>
</dbReference>
<feature type="binding site" evidence="9">
    <location>
        <begin position="157"/>
        <end position="160"/>
    </location>
    <ligand>
        <name>substrate</name>
    </ligand>
</feature>
<evidence type="ECO:0000256" key="9">
    <source>
        <dbReference type="PIRSR" id="PIRSR500134-2"/>
    </source>
</evidence>
<dbReference type="Gene3D" id="3.40.50.720">
    <property type="entry name" value="NAD(P)-binding Rossmann-like Domain"/>
    <property type="match status" value="2"/>
</dbReference>
<dbReference type="Pfam" id="PF00984">
    <property type="entry name" value="UDPG_MGDP_dh"/>
    <property type="match status" value="1"/>
</dbReference>
<feature type="binding site" evidence="9">
    <location>
        <begin position="254"/>
        <end position="258"/>
    </location>
    <ligand>
        <name>substrate</name>
    </ligand>
</feature>
<dbReference type="PANTHER" id="PTHR43750">
    <property type="entry name" value="UDP-GLUCOSE 6-DEHYDROGENASE TUAD"/>
    <property type="match status" value="1"/>
</dbReference>
<evidence type="ECO:0000256" key="6">
    <source>
        <dbReference type="ARBA" id="ARBA00047473"/>
    </source>
</evidence>
<dbReference type="UniPathway" id="UPA00038">
    <property type="reaction ID" value="UER00491"/>
</dbReference>
<dbReference type="GO" id="GO:0000271">
    <property type="term" value="P:polysaccharide biosynthetic process"/>
    <property type="evidence" value="ECO:0007669"/>
    <property type="project" value="InterPro"/>
</dbReference>
<reference evidence="12 13" key="1">
    <citation type="submission" date="2016-12" db="EMBL/GenBank/DDBJ databases">
        <title>Candidatus Reconcilibacillus cellulovorans genome.</title>
        <authorList>
            <person name="Kolinko S."/>
            <person name="Wu Y.-W."/>
            <person name="Tachea F."/>
            <person name="Denzel E."/>
            <person name="Hiras J."/>
            <person name="Baecker N."/>
            <person name="Chan L.J."/>
            <person name="Eichorst S.A."/>
            <person name="Frey D."/>
            <person name="Adams P.D."/>
            <person name="Pray T."/>
            <person name="Tanjore D."/>
            <person name="Petzold C.J."/>
            <person name="Gladden J.M."/>
            <person name="Simmons B.A."/>
            <person name="Singer S.W."/>
        </authorList>
    </citation>
    <scope>NUCLEOTIDE SEQUENCE [LARGE SCALE GENOMIC DNA]</scope>
    <source>
        <strain evidence="12">JTherm</strain>
    </source>
</reference>
<feature type="binding site" evidence="10">
    <location>
        <position position="268"/>
    </location>
    <ligand>
        <name>NAD(+)</name>
        <dbReference type="ChEBI" id="CHEBI:57540"/>
    </ligand>
</feature>
<dbReference type="InterPro" id="IPR017476">
    <property type="entry name" value="UDP-Glc/GDP-Man"/>
</dbReference>